<keyword evidence="2" id="KW-0521">NADP</keyword>
<comment type="caution">
    <text evidence="4">The sequence shown here is derived from an EMBL/GenBank/DDBJ whole genome shotgun (WGS) entry which is preliminary data.</text>
</comment>
<dbReference type="GO" id="GO:0005737">
    <property type="term" value="C:cytoplasm"/>
    <property type="evidence" value="ECO:0007669"/>
    <property type="project" value="TreeGrafter"/>
</dbReference>
<evidence type="ECO:0000256" key="1">
    <source>
        <dbReference type="ARBA" id="ARBA00006484"/>
    </source>
</evidence>
<gene>
    <name evidence="4" type="ORF">PSALAMII_LOCUS8096</name>
</gene>
<dbReference type="Pfam" id="PF00106">
    <property type="entry name" value="adh_short"/>
    <property type="match status" value="1"/>
</dbReference>
<dbReference type="InterPro" id="IPR036291">
    <property type="entry name" value="NAD(P)-bd_dom_sf"/>
</dbReference>
<reference evidence="4" key="1">
    <citation type="submission" date="2021-07" db="EMBL/GenBank/DDBJ databases">
        <authorList>
            <person name="Branca A.L. A."/>
        </authorList>
    </citation>
    <scope>NUCLEOTIDE SEQUENCE</scope>
</reference>
<dbReference type="EMBL" id="CAJVPA010000206">
    <property type="protein sequence ID" value="CAG8400949.1"/>
    <property type="molecule type" value="Genomic_DNA"/>
</dbReference>
<dbReference type="PANTHER" id="PTHR43544">
    <property type="entry name" value="SHORT-CHAIN DEHYDROGENASE/REDUCTASE"/>
    <property type="match status" value="1"/>
</dbReference>
<proteinExistence type="inferred from homology"/>
<evidence type="ECO:0000313" key="5">
    <source>
        <dbReference type="Proteomes" id="UP001152646"/>
    </source>
</evidence>
<protein>
    <submittedName>
        <fullName evidence="4">Uncharacterized protein</fullName>
    </submittedName>
</protein>
<evidence type="ECO:0000256" key="2">
    <source>
        <dbReference type="ARBA" id="ARBA00022857"/>
    </source>
</evidence>
<evidence type="ECO:0000256" key="3">
    <source>
        <dbReference type="ARBA" id="ARBA00023002"/>
    </source>
</evidence>
<dbReference type="GO" id="GO:0016491">
    <property type="term" value="F:oxidoreductase activity"/>
    <property type="evidence" value="ECO:0007669"/>
    <property type="project" value="UniProtKB-KW"/>
</dbReference>
<dbReference type="InterPro" id="IPR002347">
    <property type="entry name" value="SDR_fam"/>
</dbReference>
<sequence length="299" mass="32710">MTPVGLGIPNRRHAFNGESPWLFFCPYLKSSGYVKVIRIEYNAINSDSYHGGKPRYASSRPTLKIHKLTPSSGLGKGLTVRYLAMPDVTVIATMRETSAANTFDLESVPKGPNSHLIITQLDQGDSVSVTDAICTIEKKHLINHVDLVIANAGIANHWGPVSELNESDMISHFQVNTLGPLRLFTSILHLLKAGLVPKFIYLSSGLASLSRLDQSSSLTAAYGASKVAGNYLIRKIHEEEPDLVAFSIDPGFVQTDMGNRGAKFGGLTEAPMTIAESVDGIFNQVRKKHCIQSPRWIMY</sequence>
<dbReference type="Proteomes" id="UP001152646">
    <property type="component" value="Unassembled WGS sequence"/>
</dbReference>
<dbReference type="SUPFAM" id="SSF51735">
    <property type="entry name" value="NAD(P)-binding Rossmann-fold domains"/>
    <property type="match status" value="1"/>
</dbReference>
<accession>A0A9W4JI34</accession>
<dbReference type="InterPro" id="IPR051468">
    <property type="entry name" value="Fungal_SecMetab_SDRs"/>
</dbReference>
<organism evidence="4 5">
    <name type="scientific">Penicillium salamii</name>
    <dbReference type="NCBI Taxonomy" id="1612424"/>
    <lineage>
        <taxon>Eukaryota</taxon>
        <taxon>Fungi</taxon>
        <taxon>Dikarya</taxon>
        <taxon>Ascomycota</taxon>
        <taxon>Pezizomycotina</taxon>
        <taxon>Eurotiomycetes</taxon>
        <taxon>Eurotiomycetidae</taxon>
        <taxon>Eurotiales</taxon>
        <taxon>Aspergillaceae</taxon>
        <taxon>Penicillium</taxon>
    </lineage>
</organism>
<name>A0A9W4JI34_9EURO</name>
<dbReference type="OrthoDB" id="9876299at2759"/>
<dbReference type="AlphaFoldDB" id="A0A9W4JI34"/>
<keyword evidence="3" id="KW-0560">Oxidoreductase</keyword>
<dbReference type="Gene3D" id="3.40.50.720">
    <property type="entry name" value="NAD(P)-binding Rossmann-like Domain"/>
    <property type="match status" value="1"/>
</dbReference>
<comment type="similarity">
    <text evidence="1">Belongs to the short-chain dehydrogenases/reductases (SDR) family.</text>
</comment>
<evidence type="ECO:0000313" key="4">
    <source>
        <dbReference type="EMBL" id="CAG8400949.1"/>
    </source>
</evidence>
<dbReference type="PANTHER" id="PTHR43544:SF7">
    <property type="entry name" value="NADB-LER2"/>
    <property type="match status" value="1"/>
</dbReference>